<evidence type="ECO:0000313" key="3">
    <source>
        <dbReference type="EMBL" id="NNM71297.1"/>
    </source>
</evidence>
<dbReference type="Proteomes" id="UP000564885">
    <property type="component" value="Unassembled WGS sequence"/>
</dbReference>
<feature type="region of interest" description="Disordered" evidence="1">
    <location>
        <begin position="119"/>
        <end position="318"/>
    </location>
</feature>
<evidence type="ECO:0000256" key="1">
    <source>
        <dbReference type="SAM" id="MobiDB-lite"/>
    </source>
</evidence>
<feature type="compositionally biased region" description="Low complexity" evidence="1">
    <location>
        <begin position="119"/>
        <end position="129"/>
    </location>
</feature>
<organism evidence="3 4">
    <name type="scientific">Enterovirga aerilata</name>
    <dbReference type="NCBI Taxonomy" id="2730920"/>
    <lineage>
        <taxon>Bacteria</taxon>
        <taxon>Pseudomonadati</taxon>
        <taxon>Pseudomonadota</taxon>
        <taxon>Alphaproteobacteria</taxon>
        <taxon>Hyphomicrobiales</taxon>
        <taxon>Methylobacteriaceae</taxon>
        <taxon>Enterovirga</taxon>
    </lineage>
</organism>
<reference evidence="3 4" key="1">
    <citation type="submission" date="2020-04" db="EMBL/GenBank/DDBJ databases">
        <title>Enterovirga sp. isolate from soil.</title>
        <authorList>
            <person name="Chea S."/>
            <person name="Kim D.-U."/>
        </authorList>
    </citation>
    <scope>NUCLEOTIDE SEQUENCE [LARGE SCALE GENOMIC DNA]</scope>
    <source>
        <strain evidence="3 4">DB1703</strain>
    </source>
</reference>
<dbReference type="EMBL" id="JABEPP010000001">
    <property type="protein sequence ID" value="NNM71297.1"/>
    <property type="molecule type" value="Genomic_DNA"/>
</dbReference>
<gene>
    <name evidence="3" type="ORF">HJG44_02670</name>
</gene>
<feature type="compositionally biased region" description="Basic and acidic residues" evidence="1">
    <location>
        <begin position="229"/>
        <end position="241"/>
    </location>
</feature>
<evidence type="ECO:0008006" key="5">
    <source>
        <dbReference type="Google" id="ProtNLM"/>
    </source>
</evidence>
<feature type="compositionally biased region" description="Low complexity" evidence="1">
    <location>
        <begin position="242"/>
        <end position="276"/>
    </location>
</feature>
<feature type="compositionally biased region" description="Low complexity" evidence="1">
    <location>
        <begin position="176"/>
        <end position="188"/>
    </location>
</feature>
<feature type="chain" id="PRO_5032717003" description="PepSY domain-containing protein" evidence="2">
    <location>
        <begin position="24"/>
        <end position="318"/>
    </location>
</feature>
<keyword evidence="2" id="KW-0732">Signal</keyword>
<evidence type="ECO:0000313" key="4">
    <source>
        <dbReference type="Proteomes" id="UP000564885"/>
    </source>
</evidence>
<name>A0A849I5H7_9HYPH</name>
<sequence>MRNLKSLLIAGAALAGLASPAAAQWYGGTYYNAPPPPYGYGGPAYARPLPRDLIVERLEDRGFEDIGRPRFDGSVYVVEATSRRGGAVRLVLDPYDGRILRQTPLTIARLDDDDLFDIDGYPAPRSRSVSPPPEMPNAPRWRPGEPEPVPGRQAARPVAPELDPPSPARRTRPADPRLAPDSPAASRPAEPEPRREARRPAGPEPGLPSGGVDGVNPDARRAAKPAPKPKADVAARPEKPAEPQAPAARTSPAAPAPSTATKPDATPAAPGPATAEAGERRPVRVIEGVTPMNSGQQSTPPPQNNEAGPKPDAPAQTN</sequence>
<comment type="caution">
    <text evidence="3">The sequence shown here is derived from an EMBL/GenBank/DDBJ whole genome shotgun (WGS) entry which is preliminary data.</text>
</comment>
<protein>
    <recommendedName>
        <fullName evidence="5">PepSY domain-containing protein</fullName>
    </recommendedName>
</protein>
<dbReference type="AlphaFoldDB" id="A0A849I5H7"/>
<evidence type="ECO:0000256" key="2">
    <source>
        <dbReference type="SAM" id="SignalP"/>
    </source>
</evidence>
<feature type="signal peptide" evidence="2">
    <location>
        <begin position="1"/>
        <end position="23"/>
    </location>
</feature>
<accession>A0A849I5H7</accession>
<proteinExistence type="predicted"/>
<dbReference type="RefSeq" id="WP_171216773.1">
    <property type="nucleotide sequence ID" value="NZ_JABEPP010000001.1"/>
</dbReference>
<feature type="compositionally biased region" description="Basic and acidic residues" evidence="1">
    <location>
        <begin position="189"/>
        <end position="201"/>
    </location>
</feature>
<keyword evidence="4" id="KW-1185">Reference proteome</keyword>